<keyword evidence="2" id="KW-0560">Oxidoreductase</keyword>
<dbReference type="Proteomes" id="UP000067689">
    <property type="component" value="Chromosome"/>
</dbReference>
<reference evidence="6 7" key="1">
    <citation type="journal article" date="1991" name="Int. J. Syst. Bacteriol.">
        <title>Description of the erythromycin-producing bacterium Arthrobacter sp. strain NRRL B-3381 as Aeromicrobium erythreum gen. nov., sp. nov.</title>
        <authorList>
            <person name="Miller E.S."/>
            <person name="Woese C.R."/>
            <person name="Brenner S."/>
        </authorList>
    </citation>
    <scope>NUCLEOTIDE SEQUENCE [LARGE SCALE GENOMIC DNA]</scope>
    <source>
        <strain evidence="6 7">AR18</strain>
    </source>
</reference>
<keyword evidence="6" id="KW-0503">Monooxygenase</keyword>
<evidence type="ECO:0000259" key="5">
    <source>
        <dbReference type="Pfam" id="PF08028"/>
    </source>
</evidence>
<dbReference type="InterPro" id="IPR046373">
    <property type="entry name" value="Acyl-CoA_Oxase/DH_mid-dom_sf"/>
</dbReference>
<dbReference type="FunFam" id="2.40.110.10:FF:000020">
    <property type="entry name" value="Putative acyl-CoA dehydrogenase YdbM"/>
    <property type="match status" value="1"/>
</dbReference>
<organism evidence="6 7">
    <name type="scientific">Aeromicrobium erythreum</name>
    <dbReference type="NCBI Taxonomy" id="2041"/>
    <lineage>
        <taxon>Bacteria</taxon>
        <taxon>Bacillati</taxon>
        <taxon>Actinomycetota</taxon>
        <taxon>Actinomycetes</taxon>
        <taxon>Propionibacteriales</taxon>
        <taxon>Nocardioidaceae</taxon>
        <taxon>Aeromicrobium</taxon>
    </lineage>
</organism>
<dbReference type="KEGG" id="aer:AERYTH_01840"/>
<dbReference type="Gene3D" id="1.20.140.10">
    <property type="entry name" value="Butyryl-CoA Dehydrogenase, subunit A, domain 3"/>
    <property type="match status" value="1"/>
</dbReference>
<evidence type="ECO:0000313" key="7">
    <source>
        <dbReference type="Proteomes" id="UP000067689"/>
    </source>
</evidence>
<evidence type="ECO:0000313" key="6">
    <source>
        <dbReference type="EMBL" id="ALX03526.1"/>
    </source>
</evidence>
<evidence type="ECO:0000256" key="3">
    <source>
        <dbReference type="SAM" id="MobiDB-lite"/>
    </source>
</evidence>
<dbReference type="Pfam" id="PF02771">
    <property type="entry name" value="Acyl-CoA_dh_N"/>
    <property type="match status" value="1"/>
</dbReference>
<evidence type="ECO:0000256" key="2">
    <source>
        <dbReference type="ARBA" id="ARBA00023002"/>
    </source>
</evidence>
<dbReference type="PANTHER" id="PTHR43884:SF12">
    <property type="entry name" value="ISOVALERYL-COA DEHYDROGENASE, MITOCHONDRIAL-RELATED"/>
    <property type="match status" value="1"/>
</dbReference>
<keyword evidence="7" id="KW-1185">Reference proteome</keyword>
<dbReference type="InterPro" id="IPR009100">
    <property type="entry name" value="AcylCoA_DH/oxidase_NM_dom_sf"/>
</dbReference>
<feature type="region of interest" description="Disordered" evidence="3">
    <location>
        <begin position="1"/>
        <end position="26"/>
    </location>
</feature>
<dbReference type="PANTHER" id="PTHR43884">
    <property type="entry name" value="ACYL-COA DEHYDROGENASE"/>
    <property type="match status" value="1"/>
</dbReference>
<name>A0A0U4CJZ3_9ACTN</name>
<dbReference type="EMBL" id="CP011502">
    <property type="protein sequence ID" value="ALX03526.1"/>
    <property type="molecule type" value="Genomic_DNA"/>
</dbReference>
<dbReference type="PATRIC" id="fig|2041.4.peg.389"/>
<dbReference type="SUPFAM" id="SSF47203">
    <property type="entry name" value="Acyl-CoA dehydrogenase C-terminal domain-like"/>
    <property type="match status" value="1"/>
</dbReference>
<dbReference type="Gene3D" id="2.40.110.10">
    <property type="entry name" value="Butyryl-CoA Dehydrogenase, subunit A, domain 2"/>
    <property type="match status" value="1"/>
</dbReference>
<dbReference type="FunFam" id="1.10.540.10:FF:000025">
    <property type="entry name" value="Related to Dibenzothiophene desulfurization enzyme C"/>
    <property type="match status" value="1"/>
</dbReference>
<dbReference type="Pfam" id="PF08028">
    <property type="entry name" value="Acyl-CoA_dh_2"/>
    <property type="match status" value="1"/>
</dbReference>
<dbReference type="PIRSF" id="PIRSF016578">
    <property type="entry name" value="HsaA"/>
    <property type="match status" value="1"/>
</dbReference>
<proteinExistence type="predicted"/>
<dbReference type="GO" id="GO:0008470">
    <property type="term" value="F:3-methylbutanoyl-CoA dehydrogenase activity"/>
    <property type="evidence" value="ECO:0007669"/>
    <property type="project" value="TreeGrafter"/>
</dbReference>
<dbReference type="InterPro" id="IPR013786">
    <property type="entry name" value="AcylCoA_DH/ox_N"/>
</dbReference>
<dbReference type="GO" id="GO:0050660">
    <property type="term" value="F:flavin adenine dinucleotide binding"/>
    <property type="evidence" value="ECO:0007669"/>
    <property type="project" value="InterPro"/>
</dbReference>
<feature type="domain" description="Acyl-CoA dehydrogenase C-terminal" evidence="5">
    <location>
        <begin position="251"/>
        <end position="389"/>
    </location>
</feature>
<dbReference type="Gene3D" id="1.10.540.10">
    <property type="entry name" value="Acyl-CoA dehydrogenase/oxidase, N-terminal domain"/>
    <property type="match status" value="1"/>
</dbReference>
<evidence type="ECO:0000259" key="4">
    <source>
        <dbReference type="Pfam" id="PF02771"/>
    </source>
</evidence>
<evidence type="ECO:0000256" key="1">
    <source>
        <dbReference type="ARBA" id="ARBA00022630"/>
    </source>
</evidence>
<dbReference type="SUPFAM" id="SSF56645">
    <property type="entry name" value="Acyl-CoA dehydrogenase NM domain-like"/>
    <property type="match status" value="1"/>
</dbReference>
<dbReference type="STRING" id="2041.AERYTH_01840"/>
<gene>
    <name evidence="6" type="ORF">AERYTH_01840</name>
</gene>
<keyword evidence="1" id="KW-0285">Flavoprotein</keyword>
<dbReference type="InterPro" id="IPR013107">
    <property type="entry name" value="Acyl-CoA_DH_C"/>
</dbReference>
<dbReference type="InterPro" id="IPR037069">
    <property type="entry name" value="AcylCoA_DH/ox_N_sf"/>
</dbReference>
<accession>A0A0U4CJZ3</accession>
<feature type="domain" description="Acyl-CoA dehydrogenase/oxidase N-terminal" evidence="4">
    <location>
        <begin position="40"/>
        <end position="121"/>
    </location>
</feature>
<sequence length="415" mass="45189">MTDHLTVRDAVQSSPWADEPRPSTPAGWLERASDVAGILAADAVERDRAQAVPTVEVQLLKDAGLVTLLGPVEHGGAGQTWDLAYQVVREVASGDGSIGQLLAYHYLWAWAVRLVGTPEQIAAVEELYTTGNLFFGGAVNPRDNDLTIRDEGDEIVFTGRKSFSTGSKVSDLTVLEGVLEGTDKHIFAIVPSQQPGIVFHDDWDNLGQRLTESGGVTITDVRVPWSAAAGYVDKEQVELVYGTLNLPTIQLVFSNFYLGIARGGLKAGTAYTRSTTRPWPYGGDDKASASEEWYILEGYGRLQSQLWAAEALADDVGREISALLHAPREDLTPEARGKVAVRVAAVKQLATDIALEVGTKIYELTGARASSNKVGLDLYWRNARTHTLHDPVAYKRREVGEYALLGKIPEPSWYT</sequence>
<dbReference type="GO" id="GO:0004497">
    <property type="term" value="F:monooxygenase activity"/>
    <property type="evidence" value="ECO:0007669"/>
    <property type="project" value="UniProtKB-KW"/>
</dbReference>
<dbReference type="InterPro" id="IPR036250">
    <property type="entry name" value="AcylCo_DH-like_C"/>
</dbReference>
<protein>
    <submittedName>
        <fullName evidence="6">Monooxygenase</fullName>
    </submittedName>
</protein>
<dbReference type="GO" id="GO:0006552">
    <property type="term" value="P:L-leucine catabolic process"/>
    <property type="evidence" value="ECO:0007669"/>
    <property type="project" value="TreeGrafter"/>
</dbReference>
<dbReference type="AlphaFoldDB" id="A0A0U4CJZ3"/>